<accession>U7D7B6</accession>
<name>U7D7B6_9BACT</name>
<dbReference type="PROSITE" id="PS00902">
    <property type="entry name" value="GLUTAMATE_5_KINASE"/>
    <property type="match status" value="1"/>
</dbReference>
<dbReference type="Gene3D" id="2.30.130.10">
    <property type="entry name" value="PUA domain"/>
    <property type="match status" value="1"/>
</dbReference>
<dbReference type="SUPFAM" id="SSF53633">
    <property type="entry name" value="Carbamate kinase-like"/>
    <property type="match status" value="1"/>
</dbReference>
<keyword evidence="11" id="KW-1185">Reference proteome</keyword>
<dbReference type="InterPro" id="IPR036974">
    <property type="entry name" value="PUA_sf"/>
</dbReference>
<dbReference type="Gene3D" id="3.40.1160.10">
    <property type="entry name" value="Acetylglutamate kinase-like"/>
    <property type="match status" value="1"/>
</dbReference>
<dbReference type="FunFam" id="3.40.1160.10:FF:000018">
    <property type="entry name" value="Glutamate 5-kinase"/>
    <property type="match status" value="1"/>
</dbReference>
<dbReference type="GO" id="GO:0004349">
    <property type="term" value="F:glutamate 5-kinase activity"/>
    <property type="evidence" value="ECO:0007669"/>
    <property type="project" value="UniProtKB-UniRule"/>
</dbReference>
<dbReference type="STRING" id="1313304.CALK_0607"/>
<proteinExistence type="inferred from homology"/>
<keyword evidence="2 8" id="KW-0028">Amino-acid biosynthesis</keyword>
<evidence type="ECO:0000256" key="8">
    <source>
        <dbReference type="HAMAP-Rule" id="MF_00456"/>
    </source>
</evidence>
<sequence>MKIPGCIIDTDIKRVVVKIGSKILTPTSQGEHIGRISAHIADILSLMEQGVSVVLVSSGAVSHGRVKLQLSQRPRTIPLKQACAGVGQIELLTLYSRLLEKKGVQCGQILLTWDDIADKKRYNNLRNALFTMLDNGILPIINENDSVGVEEITFGDNDTLAAQIATILNADLFVMLTDINGVYTANPQKDPEAQQLQQIEKIDNSLRAMADADGSDVGTGGMVTKINAADMVTRAGIAAVIGNGYDYSLLSLLRMSGVSTFFVPTQKRMSGKKRFLAFTDTPTGTVYVDRGAYTAIATKGKSLLPAGVLSVSDGIQPGDTVDICCEGRSFARGISNYATEDIRKINGKKTEDLARISGEGTYNEVVHRNNLVVL</sequence>
<gene>
    <name evidence="8" type="primary">proB</name>
    <name evidence="10" type="ORF">CALK_0607</name>
</gene>
<dbReference type="Proteomes" id="UP000017148">
    <property type="component" value="Unassembled WGS sequence"/>
</dbReference>
<dbReference type="PRINTS" id="PR00474">
    <property type="entry name" value="GLU5KINASE"/>
</dbReference>
<evidence type="ECO:0000256" key="5">
    <source>
        <dbReference type="ARBA" id="ARBA00022741"/>
    </source>
</evidence>
<dbReference type="AlphaFoldDB" id="U7D7B6"/>
<organism evidence="10 11">
    <name type="scientific">Chitinivibrio alkaliphilus ACht1</name>
    <dbReference type="NCBI Taxonomy" id="1313304"/>
    <lineage>
        <taxon>Bacteria</taxon>
        <taxon>Pseudomonadati</taxon>
        <taxon>Fibrobacterota</taxon>
        <taxon>Chitinivibrionia</taxon>
        <taxon>Chitinivibrionales</taxon>
        <taxon>Chitinivibrionaceae</taxon>
        <taxon>Chitinivibrio</taxon>
    </lineage>
</organism>
<dbReference type="InterPro" id="IPR002478">
    <property type="entry name" value="PUA"/>
</dbReference>
<evidence type="ECO:0000313" key="10">
    <source>
        <dbReference type="EMBL" id="ERP38835.1"/>
    </source>
</evidence>
<dbReference type="InterPro" id="IPR036393">
    <property type="entry name" value="AceGlu_kinase-like_sf"/>
</dbReference>
<keyword evidence="7 8" id="KW-0067">ATP-binding</keyword>
<keyword evidence="4 8" id="KW-0808">Transferase</keyword>
<dbReference type="PANTHER" id="PTHR43654">
    <property type="entry name" value="GLUTAMATE 5-KINASE"/>
    <property type="match status" value="1"/>
</dbReference>
<comment type="catalytic activity">
    <reaction evidence="8">
        <text>L-glutamate + ATP = L-glutamyl 5-phosphate + ADP</text>
        <dbReference type="Rhea" id="RHEA:14877"/>
        <dbReference type="ChEBI" id="CHEBI:29985"/>
        <dbReference type="ChEBI" id="CHEBI:30616"/>
        <dbReference type="ChEBI" id="CHEBI:58274"/>
        <dbReference type="ChEBI" id="CHEBI:456216"/>
        <dbReference type="EC" id="2.7.2.11"/>
    </reaction>
</comment>
<dbReference type="InterPro" id="IPR011529">
    <property type="entry name" value="Glu_5kinase"/>
</dbReference>
<evidence type="ECO:0000256" key="1">
    <source>
        <dbReference type="ARBA" id="ARBA00022490"/>
    </source>
</evidence>
<evidence type="ECO:0000256" key="2">
    <source>
        <dbReference type="ARBA" id="ARBA00022605"/>
    </source>
</evidence>
<dbReference type="InterPro" id="IPR005715">
    <property type="entry name" value="Glu_5kinase/COase_Synthase"/>
</dbReference>
<dbReference type="InterPro" id="IPR015947">
    <property type="entry name" value="PUA-like_sf"/>
</dbReference>
<dbReference type="EMBL" id="ASJR01000004">
    <property type="protein sequence ID" value="ERP38835.1"/>
    <property type="molecule type" value="Genomic_DNA"/>
</dbReference>
<dbReference type="SMART" id="SM00359">
    <property type="entry name" value="PUA"/>
    <property type="match status" value="1"/>
</dbReference>
<evidence type="ECO:0000259" key="9">
    <source>
        <dbReference type="SMART" id="SM00359"/>
    </source>
</evidence>
<dbReference type="GO" id="GO:0005829">
    <property type="term" value="C:cytosol"/>
    <property type="evidence" value="ECO:0007669"/>
    <property type="project" value="TreeGrafter"/>
</dbReference>
<dbReference type="PATRIC" id="fig|1313304.3.peg.583"/>
<protein>
    <recommendedName>
        <fullName evidence="8">Glutamate 5-kinase</fullName>
        <ecNumber evidence="8">2.7.2.11</ecNumber>
    </recommendedName>
    <alternativeName>
        <fullName evidence="8">Gamma-glutamyl kinase</fullName>
        <shortName evidence="8">GK</shortName>
    </alternativeName>
</protein>
<feature type="binding site" evidence="8">
    <location>
        <begin position="177"/>
        <end position="178"/>
    </location>
    <ligand>
        <name>ATP</name>
        <dbReference type="ChEBI" id="CHEBI:30616"/>
    </ligand>
</feature>
<keyword evidence="5 8" id="KW-0547">Nucleotide-binding</keyword>
<dbReference type="CDD" id="cd04242">
    <property type="entry name" value="AAK_G5K_ProB"/>
    <property type="match status" value="1"/>
</dbReference>
<dbReference type="HAMAP" id="MF_00456">
    <property type="entry name" value="ProB"/>
    <property type="match status" value="1"/>
</dbReference>
<comment type="similarity">
    <text evidence="8">Belongs to the glutamate 5-kinase family.</text>
</comment>
<evidence type="ECO:0000313" key="11">
    <source>
        <dbReference type="Proteomes" id="UP000017148"/>
    </source>
</evidence>
<comment type="pathway">
    <text evidence="8">Amino-acid biosynthesis; L-proline biosynthesis; L-glutamate 5-semialdehyde from L-glutamate: step 1/2.</text>
</comment>
<dbReference type="InterPro" id="IPR001057">
    <property type="entry name" value="Glu/AcGlu_kinase"/>
</dbReference>
<dbReference type="PANTHER" id="PTHR43654:SF1">
    <property type="entry name" value="ISOPENTENYL PHOSPHATE KINASE"/>
    <property type="match status" value="1"/>
</dbReference>
<dbReference type="GO" id="GO:0005524">
    <property type="term" value="F:ATP binding"/>
    <property type="evidence" value="ECO:0007669"/>
    <property type="project" value="UniProtKB-KW"/>
</dbReference>
<feature type="binding site" evidence="8">
    <location>
        <position position="145"/>
    </location>
    <ligand>
        <name>substrate</name>
    </ligand>
</feature>
<dbReference type="UniPathway" id="UPA00098">
    <property type="reaction ID" value="UER00359"/>
</dbReference>
<feature type="binding site" evidence="8">
    <location>
        <position position="157"/>
    </location>
    <ligand>
        <name>substrate</name>
    </ligand>
</feature>
<dbReference type="eggNOG" id="COG0263">
    <property type="taxonomic scope" value="Bacteria"/>
</dbReference>
<dbReference type="Pfam" id="PF01472">
    <property type="entry name" value="PUA"/>
    <property type="match status" value="1"/>
</dbReference>
<evidence type="ECO:0000256" key="6">
    <source>
        <dbReference type="ARBA" id="ARBA00022777"/>
    </source>
</evidence>
<keyword evidence="3 8" id="KW-0641">Proline biosynthesis</keyword>
<dbReference type="EC" id="2.7.2.11" evidence="8"/>
<dbReference type="InterPro" id="IPR001048">
    <property type="entry name" value="Asp/Glu/Uridylate_kinase"/>
</dbReference>
<feature type="binding site" evidence="8">
    <location>
        <begin position="219"/>
        <end position="225"/>
    </location>
    <ligand>
        <name>ATP</name>
        <dbReference type="ChEBI" id="CHEBI:30616"/>
    </ligand>
</feature>
<dbReference type="PIRSF" id="PIRSF000729">
    <property type="entry name" value="GK"/>
    <property type="match status" value="1"/>
</dbReference>
<dbReference type="RefSeq" id="WP_022636134.1">
    <property type="nucleotide sequence ID" value="NZ_ASJR01000004.1"/>
</dbReference>
<dbReference type="SUPFAM" id="SSF88697">
    <property type="entry name" value="PUA domain-like"/>
    <property type="match status" value="1"/>
</dbReference>
<dbReference type="GO" id="GO:0003723">
    <property type="term" value="F:RNA binding"/>
    <property type="evidence" value="ECO:0007669"/>
    <property type="project" value="InterPro"/>
</dbReference>
<dbReference type="InterPro" id="IPR019797">
    <property type="entry name" value="Glutamate_5-kinase_CS"/>
</dbReference>
<dbReference type="NCBIfam" id="TIGR01027">
    <property type="entry name" value="proB"/>
    <property type="match status" value="1"/>
</dbReference>
<keyword evidence="6 8" id="KW-0418">Kinase</keyword>
<dbReference type="GO" id="GO:0055129">
    <property type="term" value="P:L-proline biosynthetic process"/>
    <property type="evidence" value="ECO:0007669"/>
    <property type="project" value="UniProtKB-UniRule"/>
</dbReference>
<comment type="subcellular location">
    <subcellularLocation>
        <location evidence="8">Cytoplasm</location>
    </subcellularLocation>
</comment>
<dbReference type="Pfam" id="PF00696">
    <property type="entry name" value="AA_kinase"/>
    <property type="match status" value="1"/>
</dbReference>
<keyword evidence="1 8" id="KW-0963">Cytoplasm</keyword>
<feature type="domain" description="PUA" evidence="9">
    <location>
        <begin position="284"/>
        <end position="370"/>
    </location>
</feature>
<dbReference type="PROSITE" id="PS50890">
    <property type="entry name" value="PUA"/>
    <property type="match status" value="1"/>
</dbReference>
<feature type="binding site" evidence="8">
    <location>
        <position position="58"/>
    </location>
    <ligand>
        <name>substrate</name>
    </ligand>
</feature>
<feature type="binding site" evidence="8">
    <location>
        <position position="18"/>
    </location>
    <ligand>
        <name>ATP</name>
        <dbReference type="ChEBI" id="CHEBI:30616"/>
    </ligand>
</feature>
<evidence type="ECO:0000256" key="4">
    <source>
        <dbReference type="ARBA" id="ARBA00022679"/>
    </source>
</evidence>
<dbReference type="CDD" id="cd21157">
    <property type="entry name" value="PUA_G5K"/>
    <property type="match status" value="1"/>
</dbReference>
<reference evidence="10 11" key="1">
    <citation type="journal article" date="2013" name="Environ. Microbiol.">
        <title>Genome analysis of Chitinivibrio alkaliphilus gen. nov., sp. nov., a novel extremely haloalkaliphilic anaerobic chitinolytic bacterium from the candidate phylum Termite Group 3.</title>
        <authorList>
            <person name="Sorokin D.Y."/>
            <person name="Gumerov V.M."/>
            <person name="Rakitin A.L."/>
            <person name="Beletsky A.V."/>
            <person name="Damste J.S."/>
            <person name="Muyzer G."/>
            <person name="Mardanov A.V."/>
            <person name="Ravin N.V."/>
        </authorList>
    </citation>
    <scope>NUCLEOTIDE SEQUENCE [LARGE SCALE GENOMIC DNA]</scope>
    <source>
        <strain evidence="10 11">ACht1</strain>
    </source>
</reference>
<comment type="caution">
    <text evidence="10">The sequence shown here is derived from an EMBL/GenBank/DDBJ whole genome shotgun (WGS) entry which is preliminary data.</text>
</comment>
<dbReference type="OrthoDB" id="9804434at2"/>
<evidence type="ECO:0000256" key="3">
    <source>
        <dbReference type="ARBA" id="ARBA00022650"/>
    </source>
</evidence>
<evidence type="ECO:0000256" key="7">
    <source>
        <dbReference type="ARBA" id="ARBA00022840"/>
    </source>
</evidence>
<comment type="function">
    <text evidence="8">Catalyzes the transfer of a phosphate group to glutamate to form L-glutamate 5-phosphate.</text>
</comment>
<dbReference type="InterPro" id="IPR041739">
    <property type="entry name" value="G5K_ProB"/>
</dbReference>